<dbReference type="SMART" id="SM00155">
    <property type="entry name" value="PLDc"/>
    <property type="match status" value="1"/>
</dbReference>
<proteinExistence type="predicted"/>
<dbReference type="AlphaFoldDB" id="A0A512MGK4"/>
<dbReference type="OrthoDB" id="7605423at2"/>
<dbReference type="CDD" id="cd09117">
    <property type="entry name" value="PLDc_Bfil_DEXD_like"/>
    <property type="match status" value="1"/>
</dbReference>
<dbReference type="Proteomes" id="UP000321577">
    <property type="component" value="Unassembled WGS sequence"/>
</dbReference>
<keyword evidence="3" id="KW-1185">Reference proteome</keyword>
<gene>
    <name evidence="2" type="ORF">BGE01nite_51610</name>
</gene>
<reference evidence="2 3" key="1">
    <citation type="submission" date="2019-07" db="EMBL/GenBank/DDBJ databases">
        <title>Whole genome shotgun sequence of Brevifollis gellanilyticus NBRC 108608.</title>
        <authorList>
            <person name="Hosoyama A."/>
            <person name="Uohara A."/>
            <person name="Ohji S."/>
            <person name="Ichikawa N."/>
        </authorList>
    </citation>
    <scope>NUCLEOTIDE SEQUENCE [LARGE SCALE GENOMIC DNA]</scope>
    <source>
        <strain evidence="2 3">NBRC 108608</strain>
    </source>
</reference>
<feature type="domain" description="PLD phosphodiesterase" evidence="1">
    <location>
        <begin position="74"/>
        <end position="100"/>
    </location>
</feature>
<dbReference type="GO" id="GO:0003824">
    <property type="term" value="F:catalytic activity"/>
    <property type="evidence" value="ECO:0007669"/>
    <property type="project" value="InterPro"/>
</dbReference>
<accession>A0A512MGK4</accession>
<evidence type="ECO:0000313" key="3">
    <source>
        <dbReference type="Proteomes" id="UP000321577"/>
    </source>
</evidence>
<dbReference type="InterPro" id="IPR001736">
    <property type="entry name" value="PLipase_D/transphosphatidylase"/>
</dbReference>
<organism evidence="2 3">
    <name type="scientific">Brevifollis gellanilyticus</name>
    <dbReference type="NCBI Taxonomy" id="748831"/>
    <lineage>
        <taxon>Bacteria</taxon>
        <taxon>Pseudomonadati</taxon>
        <taxon>Verrucomicrobiota</taxon>
        <taxon>Verrucomicrobiia</taxon>
        <taxon>Verrucomicrobiales</taxon>
        <taxon>Verrucomicrobiaceae</taxon>
    </lineage>
</organism>
<dbReference type="RefSeq" id="WP_146855217.1">
    <property type="nucleotide sequence ID" value="NZ_BKAG01000061.1"/>
</dbReference>
<protein>
    <recommendedName>
        <fullName evidence="1">PLD phosphodiesterase domain-containing protein</fullName>
    </recommendedName>
</protein>
<comment type="caution">
    <text evidence="2">The sequence shown here is derived from an EMBL/GenBank/DDBJ whole genome shotgun (WGS) entry which is preliminary data.</text>
</comment>
<dbReference type="GO" id="GO:0006793">
    <property type="term" value="P:phosphorus metabolic process"/>
    <property type="evidence" value="ECO:0007669"/>
    <property type="project" value="UniProtKB-ARBA"/>
</dbReference>
<dbReference type="Gene3D" id="3.30.870.10">
    <property type="entry name" value="Endonuclease Chain A"/>
    <property type="match status" value="1"/>
</dbReference>
<dbReference type="EMBL" id="BKAG01000061">
    <property type="protein sequence ID" value="GEP45870.1"/>
    <property type="molecule type" value="Genomic_DNA"/>
</dbReference>
<evidence type="ECO:0000313" key="2">
    <source>
        <dbReference type="EMBL" id="GEP45870.1"/>
    </source>
</evidence>
<dbReference type="SUPFAM" id="SSF56024">
    <property type="entry name" value="Phospholipase D/nuclease"/>
    <property type="match status" value="1"/>
</dbReference>
<name>A0A512MGK4_9BACT</name>
<dbReference type="PROSITE" id="PS50035">
    <property type="entry name" value="PLD"/>
    <property type="match status" value="1"/>
</dbReference>
<sequence>MSELLTTNLWSTAVKLAKKAKHRQAAIAYVTSDRIKFGKGDLLIVDASEDTIKSGGTAAPVLRQAFRRGAVVCSHPNLHAKVLVLDRAAIIGSANLSDTSANDLEECAVLTQEPALLWKTRAFLQQLRELSTVLTGKELNALCALPVVPRKPKRATVKRTKAQAGRHWIIGITEIKDGGMSKDDEATVQRGEDRALEELKLHRRHLDWVRVRGNSGMRQHAQAGDRMIRAEAATIKSRNLEICAPVTIQSREDGEDSTFFYFDKRESSHRPELTKLEFVNILKEAGSSLKSTPRMVRELSGKLLYALDDLWPKKCRKA</sequence>
<evidence type="ECO:0000259" key="1">
    <source>
        <dbReference type="PROSITE" id="PS50035"/>
    </source>
</evidence>